<evidence type="ECO:0000313" key="1">
    <source>
        <dbReference type="EMBL" id="DAE14756.1"/>
    </source>
</evidence>
<name>A0A8S5Q8D4_9CAUD</name>
<protein>
    <submittedName>
        <fullName evidence="1">Uncharacterized protein</fullName>
    </submittedName>
</protein>
<sequence length="52" mass="5954">MERPGRLPCGARPGDGVTRKRLEKNEYSNVALRCRRRLFFGTMKRAGVLECT</sequence>
<reference evidence="1" key="1">
    <citation type="journal article" date="2021" name="Proc. Natl. Acad. Sci. U.S.A.">
        <title>A Catalog of Tens of Thousands of Viruses from Human Metagenomes Reveals Hidden Associations with Chronic Diseases.</title>
        <authorList>
            <person name="Tisza M.J."/>
            <person name="Buck C.B."/>
        </authorList>
    </citation>
    <scope>NUCLEOTIDE SEQUENCE</scope>
    <source>
        <strain evidence="1">CtJaJ36</strain>
    </source>
</reference>
<dbReference type="EMBL" id="BK015592">
    <property type="protein sequence ID" value="DAE14756.1"/>
    <property type="molecule type" value="Genomic_DNA"/>
</dbReference>
<proteinExistence type="predicted"/>
<accession>A0A8S5Q8D4</accession>
<organism evidence="1">
    <name type="scientific">Podoviridae sp. ctJaJ36</name>
    <dbReference type="NCBI Taxonomy" id="2825243"/>
    <lineage>
        <taxon>Viruses</taxon>
        <taxon>Duplodnaviria</taxon>
        <taxon>Heunggongvirae</taxon>
        <taxon>Uroviricota</taxon>
        <taxon>Caudoviricetes</taxon>
    </lineage>
</organism>